<protein>
    <submittedName>
        <fullName evidence="1">Uncharacterized protein</fullName>
    </submittedName>
</protein>
<organism evidence="1 2">
    <name type="scientific">Xenoophorus captivus</name>
    <dbReference type="NCBI Taxonomy" id="1517983"/>
    <lineage>
        <taxon>Eukaryota</taxon>
        <taxon>Metazoa</taxon>
        <taxon>Chordata</taxon>
        <taxon>Craniata</taxon>
        <taxon>Vertebrata</taxon>
        <taxon>Euteleostomi</taxon>
        <taxon>Actinopterygii</taxon>
        <taxon>Neopterygii</taxon>
        <taxon>Teleostei</taxon>
        <taxon>Neoteleostei</taxon>
        <taxon>Acanthomorphata</taxon>
        <taxon>Ovalentaria</taxon>
        <taxon>Atherinomorphae</taxon>
        <taxon>Cyprinodontiformes</taxon>
        <taxon>Goodeidae</taxon>
        <taxon>Xenoophorus</taxon>
    </lineage>
</organism>
<dbReference type="EMBL" id="JAHRIN010076799">
    <property type="protein sequence ID" value="MEQ2218340.1"/>
    <property type="molecule type" value="Genomic_DNA"/>
</dbReference>
<evidence type="ECO:0000313" key="1">
    <source>
        <dbReference type="EMBL" id="MEQ2218340.1"/>
    </source>
</evidence>
<accession>A0ABV0SCQ9</accession>
<gene>
    <name evidence="1" type="ORF">XENOCAPTIV_001833</name>
</gene>
<keyword evidence="2" id="KW-1185">Reference proteome</keyword>
<comment type="caution">
    <text evidence="1">The sequence shown here is derived from an EMBL/GenBank/DDBJ whole genome shotgun (WGS) entry which is preliminary data.</text>
</comment>
<name>A0ABV0SCQ9_9TELE</name>
<dbReference type="Proteomes" id="UP001434883">
    <property type="component" value="Unassembled WGS sequence"/>
</dbReference>
<reference evidence="1 2" key="1">
    <citation type="submission" date="2021-06" db="EMBL/GenBank/DDBJ databases">
        <authorList>
            <person name="Palmer J.M."/>
        </authorList>
    </citation>
    <scope>NUCLEOTIDE SEQUENCE [LARGE SCALE GENOMIC DNA]</scope>
    <source>
        <strain evidence="1 2">XC_2019</strain>
        <tissue evidence="1">Muscle</tissue>
    </source>
</reference>
<proteinExistence type="predicted"/>
<sequence length="105" mass="11706">MLSPDPFRATINFSVGSRRKTTLDQWLVAGQGCNHITVHFFAQKASQTTVLHTETEESTLNAQINHHRLGMSCFIYFCGCFSQQLDEQEILNACQLINVVTSTAG</sequence>
<evidence type="ECO:0000313" key="2">
    <source>
        <dbReference type="Proteomes" id="UP001434883"/>
    </source>
</evidence>